<keyword evidence="1" id="KW-0472">Membrane</keyword>
<dbReference type="Proteomes" id="UP000014725">
    <property type="component" value="Segment"/>
</dbReference>
<reference evidence="2 3" key="1">
    <citation type="journal article" date="2013" name="Proc. Natl. Acad. Sci. U.S.A.">
        <title>Twelve previously unknown phage genera are ubiquitous in global oceans.</title>
        <authorList>
            <person name="Holmfeldt K."/>
            <person name="Solonenko N."/>
            <person name="Shah M."/>
            <person name="Corrier K."/>
            <person name="Riemann L."/>
            <person name="Verberkmoes N.C."/>
            <person name="Sullivan M.B."/>
        </authorList>
    </citation>
    <scope>NUCLEOTIDE SEQUENCE [LARGE SCALE GENOMIC DNA]</scope>
    <source>
        <strain evidence="2">Phi14:2</strain>
    </source>
</reference>
<organism evidence="2 3">
    <name type="scientific">Cellulophaga phage phi14:2</name>
    <dbReference type="NCBI Taxonomy" id="1327990"/>
    <lineage>
        <taxon>Viruses</taxon>
        <taxon>Duplodnaviria</taxon>
        <taxon>Heunggongvirae</taxon>
        <taxon>Uroviricota</taxon>
        <taxon>Caudoviricetes</taxon>
        <taxon>Crassvirales</taxon>
        <taxon>Steigviridae</taxon>
        <taxon>Asinivirinae</taxon>
        <taxon>Akihdevirus</taxon>
        <taxon>Akihdevirus balticus</taxon>
    </lineage>
</organism>
<protein>
    <recommendedName>
        <fullName evidence="4">Transmembrane protein</fullName>
    </recommendedName>
</protein>
<keyword evidence="1" id="KW-0812">Transmembrane</keyword>
<name>S0A266_9CAUD</name>
<evidence type="ECO:0008006" key="4">
    <source>
        <dbReference type="Google" id="ProtNLM"/>
    </source>
</evidence>
<sequence>MLDLFKIILALIVLVIIFIVLYTVFNFLNLGYLYWYFLVSTVLLYILELIDG</sequence>
<gene>
    <name evidence="2" type="ORF">Phi14:2_gp017</name>
</gene>
<reference evidence="3" key="2">
    <citation type="submission" date="2013-03" db="EMBL/GenBank/DDBJ databases">
        <title>The Cellulophaga phages: a novel, diverse, and globally ubiquitous model system.</title>
        <authorList>
            <person name="Holmfeldt K."/>
            <person name="Solonenko N."/>
            <person name="Shah M."/>
            <person name="Corrier K."/>
            <person name="Riemann L."/>
            <person name="VerBerkmoes N.C."/>
            <person name="Sullivan M.B."/>
        </authorList>
    </citation>
    <scope>NUCLEOTIDE SEQUENCE [LARGE SCALE GENOMIC DNA]</scope>
</reference>
<evidence type="ECO:0000256" key="1">
    <source>
        <dbReference type="SAM" id="Phobius"/>
    </source>
</evidence>
<feature type="transmembrane region" description="Helical" evidence="1">
    <location>
        <begin position="7"/>
        <end position="27"/>
    </location>
</feature>
<evidence type="ECO:0000313" key="3">
    <source>
        <dbReference type="Proteomes" id="UP000014725"/>
    </source>
</evidence>
<evidence type="ECO:0000313" key="2">
    <source>
        <dbReference type="EMBL" id="AGO48895.1"/>
    </source>
</evidence>
<feature type="transmembrane region" description="Helical" evidence="1">
    <location>
        <begin position="33"/>
        <end position="50"/>
    </location>
</feature>
<dbReference type="EMBL" id="KC821624">
    <property type="protein sequence ID" value="AGO48895.1"/>
    <property type="molecule type" value="Genomic_DNA"/>
</dbReference>
<keyword evidence="1" id="KW-1133">Transmembrane helix</keyword>
<keyword evidence="3" id="KW-1185">Reference proteome</keyword>
<accession>S0A266</accession>
<proteinExistence type="predicted"/>